<dbReference type="AlphaFoldDB" id="A0A0S3RL30"/>
<dbReference type="GO" id="GO:0080188">
    <property type="term" value="P:gene silencing by siRNA-directed DNA methylation"/>
    <property type="evidence" value="ECO:0007669"/>
    <property type="project" value="InterPro"/>
</dbReference>
<dbReference type="PANTHER" id="PTHR21596:SF65">
    <property type="entry name" value="PROTEIN INVOLVED IN DE NOVO 2-RELATED"/>
    <property type="match status" value="1"/>
</dbReference>
<evidence type="ECO:0008006" key="9">
    <source>
        <dbReference type="Google" id="ProtNLM"/>
    </source>
</evidence>
<evidence type="ECO:0000259" key="4">
    <source>
        <dbReference type="Pfam" id="PF03468"/>
    </source>
</evidence>
<dbReference type="InterPro" id="IPR005379">
    <property type="entry name" value="FDM1-5/IDN2_XH"/>
</dbReference>
<dbReference type="InterPro" id="IPR005380">
    <property type="entry name" value="XS_domain"/>
</dbReference>
<keyword evidence="2" id="KW-0943">RNA-mediated gene silencing</keyword>
<feature type="domain" description="Factor of DNA methylation 1-5/IDN2" evidence="5">
    <location>
        <begin position="503"/>
        <end position="633"/>
    </location>
</feature>
<reference evidence="7 8" key="1">
    <citation type="journal article" date="2015" name="Sci. Rep.">
        <title>The power of single molecule real-time sequencing technology in the de novo assembly of a eukaryotic genome.</title>
        <authorList>
            <person name="Sakai H."/>
            <person name="Naito K."/>
            <person name="Ogiso-Tanaka E."/>
            <person name="Takahashi Y."/>
            <person name="Iseki K."/>
            <person name="Muto C."/>
            <person name="Satou K."/>
            <person name="Teruya K."/>
            <person name="Shiroma A."/>
            <person name="Shimoji M."/>
            <person name="Hirano T."/>
            <person name="Itoh T."/>
            <person name="Kaga A."/>
            <person name="Tomooka N."/>
        </authorList>
    </citation>
    <scope>NUCLEOTIDE SEQUENCE [LARGE SCALE GENOMIC DNA]</scope>
    <source>
        <strain evidence="8">cv. Shumari</strain>
    </source>
</reference>
<accession>A0A0S3RL30</accession>
<dbReference type="InterPro" id="IPR005381">
    <property type="entry name" value="Znf-XS_domain"/>
</dbReference>
<dbReference type="Gene3D" id="3.30.70.2890">
    <property type="entry name" value="XS domain"/>
    <property type="match status" value="1"/>
</dbReference>
<feature type="domain" description="XS" evidence="4">
    <location>
        <begin position="114"/>
        <end position="225"/>
    </location>
</feature>
<organism evidence="7 8">
    <name type="scientific">Vigna angularis var. angularis</name>
    <dbReference type="NCBI Taxonomy" id="157739"/>
    <lineage>
        <taxon>Eukaryota</taxon>
        <taxon>Viridiplantae</taxon>
        <taxon>Streptophyta</taxon>
        <taxon>Embryophyta</taxon>
        <taxon>Tracheophyta</taxon>
        <taxon>Spermatophyta</taxon>
        <taxon>Magnoliopsida</taxon>
        <taxon>eudicotyledons</taxon>
        <taxon>Gunneridae</taxon>
        <taxon>Pentapetalae</taxon>
        <taxon>rosids</taxon>
        <taxon>fabids</taxon>
        <taxon>Fabales</taxon>
        <taxon>Fabaceae</taxon>
        <taxon>Papilionoideae</taxon>
        <taxon>50 kb inversion clade</taxon>
        <taxon>NPAAA clade</taxon>
        <taxon>indigoferoid/millettioid clade</taxon>
        <taxon>Phaseoleae</taxon>
        <taxon>Vigna</taxon>
    </lineage>
</organism>
<dbReference type="CDD" id="cd12266">
    <property type="entry name" value="RRM_like_XS"/>
    <property type="match status" value="1"/>
</dbReference>
<evidence type="ECO:0000259" key="5">
    <source>
        <dbReference type="Pfam" id="PF03469"/>
    </source>
</evidence>
<dbReference type="PANTHER" id="PTHR21596">
    <property type="entry name" value="RIBONUCLEASE P SUBUNIT P38"/>
    <property type="match status" value="1"/>
</dbReference>
<dbReference type="InterPro" id="IPR038588">
    <property type="entry name" value="XS_domain_sf"/>
</dbReference>
<keyword evidence="1 3" id="KW-0175">Coiled coil</keyword>
<feature type="domain" description="Zinc finger-XS" evidence="6">
    <location>
        <begin position="45"/>
        <end position="88"/>
    </location>
</feature>
<dbReference type="OrthoDB" id="1892195at2759"/>
<dbReference type="Pfam" id="PF03468">
    <property type="entry name" value="XS"/>
    <property type="match status" value="1"/>
</dbReference>
<feature type="coiled-coil region" evidence="3">
    <location>
        <begin position="272"/>
        <end position="433"/>
    </location>
</feature>
<sequence length="637" mass="74012">MMGDYSHKDNNIKATQISGWYVHKSYEALKKGSHIVKTSEMTFSCPYCPNKKRKRDYVYREIFEHASGVGQSSSQKRSATEKANHLALMKYLEKDLMNVDGTPKTADEGNIHFEEQFVWPWTGILVNIPTAQTEDGRCVGETGSKLRDAHRIRGFNPCRVRTLSDIRGHSGTAVMEFNKDWTGLANALAFERAYELDHRGKKDWFANTEQKSGIYAWIARADDYEMNNIIGEQLQKMGDIQTISELVKEEARIHAKLVSCLNNTLQVKKKRLLEMEVKYNETSRRLEIVMEEIDKLTQDHNQEMKKIQSSATQHFQNIFSGHERLKLQLESQKRELELRRIELEKREAHNESERTKLEEEIMENALKNSSLEMAVLEQQKAGENIWKLAADQKRQKEHLRHKIVRLEKQLEVKQKLELEIQQLKGKLNVMQYIEEDEDSEVLYKVDALHTDLREKEQSLRDLDALNQTLIIKERQSNDELQEARKVLINGIKEISCRAGVGVKRMGELDIRPFLEAMKKKYNDEDAEERASELCSLWDEYIKDPGWHPFKITIIEGKDQEIIDNEDEKLKALKNELGEGVYKAVVTALTEINTYNPSGRYTTSELWNYEEGKRATLQEGVKLLLMQYKLSKQKRGTV</sequence>
<dbReference type="EMBL" id="AP015036">
    <property type="protein sequence ID" value="BAT81217.1"/>
    <property type="molecule type" value="Genomic_DNA"/>
</dbReference>
<evidence type="ECO:0000259" key="6">
    <source>
        <dbReference type="Pfam" id="PF03470"/>
    </source>
</evidence>
<evidence type="ECO:0000256" key="1">
    <source>
        <dbReference type="ARBA" id="ARBA00023054"/>
    </source>
</evidence>
<proteinExistence type="predicted"/>
<protein>
    <recommendedName>
        <fullName evidence="9">Factor of DNA methylation 1-5/IDN2 domain-containing protein</fullName>
    </recommendedName>
</protein>
<dbReference type="Pfam" id="PF03470">
    <property type="entry name" value="zf-XS"/>
    <property type="match status" value="1"/>
</dbReference>
<gene>
    <name evidence="7" type="primary">Vigan.03G089300</name>
    <name evidence="7" type="ORF">VIGAN_03089300</name>
</gene>
<dbReference type="Pfam" id="PF03469">
    <property type="entry name" value="XH"/>
    <property type="match status" value="1"/>
</dbReference>
<evidence type="ECO:0000313" key="7">
    <source>
        <dbReference type="EMBL" id="BAT81217.1"/>
    </source>
</evidence>
<keyword evidence="8" id="KW-1185">Reference proteome</keyword>
<evidence type="ECO:0000256" key="3">
    <source>
        <dbReference type="SAM" id="Coils"/>
    </source>
</evidence>
<name>A0A0S3RL30_PHAAN</name>
<evidence type="ECO:0000313" key="8">
    <source>
        <dbReference type="Proteomes" id="UP000291084"/>
    </source>
</evidence>
<dbReference type="InterPro" id="IPR045177">
    <property type="entry name" value="FDM1-5/IDN2"/>
</dbReference>
<dbReference type="Proteomes" id="UP000291084">
    <property type="component" value="Chromosome 3"/>
</dbReference>
<evidence type="ECO:0000256" key="2">
    <source>
        <dbReference type="ARBA" id="ARBA00023158"/>
    </source>
</evidence>